<protein>
    <submittedName>
        <fullName evidence="1">Uncharacterized protein</fullName>
    </submittedName>
</protein>
<reference evidence="1 2" key="1">
    <citation type="submission" date="2023-02" db="EMBL/GenBank/DDBJ databases">
        <title>Genome sequence of Mucilaginibacter jinjuensis strain KACC 16571.</title>
        <authorList>
            <person name="Kim S."/>
            <person name="Heo J."/>
            <person name="Kwon S.-W."/>
        </authorList>
    </citation>
    <scope>NUCLEOTIDE SEQUENCE [LARGE SCALE GENOMIC DNA]</scope>
    <source>
        <strain evidence="1 2">KACC 16571</strain>
    </source>
</reference>
<accession>A0ABY7TEB5</accession>
<dbReference type="EMBL" id="CP117167">
    <property type="protein sequence ID" value="WCT14806.1"/>
    <property type="molecule type" value="Genomic_DNA"/>
</dbReference>
<sequence length="56" mass="6142">MNRKKAIQSLLAFAAVGVSSVSIYEWTSTGHAVKLTELPQKKQLIAELAETIIPPY</sequence>
<name>A0ABY7TEB5_9SPHI</name>
<gene>
    <name evidence="1" type="ORF">PQO05_12745</name>
</gene>
<dbReference type="Proteomes" id="UP001216139">
    <property type="component" value="Chromosome"/>
</dbReference>
<evidence type="ECO:0000313" key="1">
    <source>
        <dbReference type="EMBL" id="WCT14806.1"/>
    </source>
</evidence>
<keyword evidence="2" id="KW-1185">Reference proteome</keyword>
<organism evidence="1 2">
    <name type="scientific">Mucilaginibacter jinjuensis</name>
    <dbReference type="NCBI Taxonomy" id="1176721"/>
    <lineage>
        <taxon>Bacteria</taxon>
        <taxon>Pseudomonadati</taxon>
        <taxon>Bacteroidota</taxon>
        <taxon>Sphingobacteriia</taxon>
        <taxon>Sphingobacteriales</taxon>
        <taxon>Sphingobacteriaceae</taxon>
        <taxon>Mucilaginibacter</taxon>
    </lineage>
</organism>
<evidence type="ECO:0000313" key="2">
    <source>
        <dbReference type="Proteomes" id="UP001216139"/>
    </source>
</evidence>
<dbReference type="RefSeq" id="WP_273633301.1">
    <property type="nucleotide sequence ID" value="NZ_CP117167.1"/>
</dbReference>
<proteinExistence type="predicted"/>